<evidence type="ECO:0000256" key="1">
    <source>
        <dbReference type="ARBA" id="ARBA00022531"/>
    </source>
</evidence>
<keyword evidence="3" id="KW-0732">Signal</keyword>
<dbReference type="InterPro" id="IPR015943">
    <property type="entry name" value="WD40/YVTN_repeat-like_dom_sf"/>
</dbReference>
<reference evidence="5 6" key="1">
    <citation type="journal article" date="2013" name="Genome Announc.">
        <title>Genome Sequence of the Pyrene- and Fluoranthene-Degrading Bacterium Cycloclasticus sp. Strain PY97M.</title>
        <authorList>
            <person name="Cui Z."/>
            <person name="Xu G."/>
            <person name="Li Q."/>
            <person name="Gao W."/>
            <person name="Zheng L."/>
        </authorList>
    </citation>
    <scope>NUCLEOTIDE SEQUENCE [LARGE SCALE GENOMIC DNA]</scope>
    <source>
        <strain evidence="5 6">PY97M</strain>
    </source>
</reference>
<keyword evidence="5" id="KW-0378">Hydrolase</keyword>
<feature type="chain" id="PRO_5044321388" evidence="3">
    <location>
        <begin position="20"/>
        <end position="322"/>
    </location>
</feature>
<dbReference type="AlphaFoldDB" id="A0AB33YZ72"/>
<evidence type="ECO:0000313" key="6">
    <source>
        <dbReference type="Proteomes" id="UP000015462"/>
    </source>
</evidence>
<keyword evidence="2" id="KW-0604">Photosystem II</keyword>
<name>A0AB33YZ72_9GAMM</name>
<dbReference type="RefSeq" id="WP_016391038.1">
    <property type="nucleotide sequence ID" value="NZ_KE646812.1"/>
</dbReference>
<protein>
    <submittedName>
        <fullName evidence="5">Glycosyl hydrolase family protein</fullName>
    </submittedName>
</protein>
<accession>A0AB33YZ72</accession>
<gene>
    <name evidence="5" type="ORF">L196_11278</name>
</gene>
<comment type="caution">
    <text evidence="5">The sequence shown here is derived from an EMBL/GenBank/DDBJ whole genome shotgun (WGS) entry which is preliminary data.</text>
</comment>
<dbReference type="InterPro" id="IPR028203">
    <property type="entry name" value="PSII_CF48-like_dom"/>
</dbReference>
<dbReference type="PANTHER" id="PTHR47199:SF2">
    <property type="entry name" value="PHOTOSYSTEM II STABILITY_ASSEMBLY FACTOR HCF136, CHLOROPLASTIC"/>
    <property type="match status" value="1"/>
</dbReference>
<dbReference type="EMBL" id="ASHL01000013">
    <property type="protein sequence ID" value="EPD12203.1"/>
    <property type="molecule type" value="Genomic_DNA"/>
</dbReference>
<dbReference type="GO" id="GO:0016787">
    <property type="term" value="F:hydrolase activity"/>
    <property type="evidence" value="ECO:0007669"/>
    <property type="project" value="UniProtKB-KW"/>
</dbReference>
<evidence type="ECO:0000313" key="5">
    <source>
        <dbReference type="EMBL" id="EPD12203.1"/>
    </source>
</evidence>
<feature type="domain" description="Photosynthesis system II assembly factor Ycf48/Hcf136-like" evidence="4">
    <location>
        <begin position="65"/>
        <end position="290"/>
    </location>
</feature>
<proteinExistence type="predicted"/>
<keyword evidence="1" id="KW-0602">Photosynthesis</keyword>
<dbReference type="Pfam" id="PF14870">
    <property type="entry name" value="PSII_BNR"/>
    <property type="match status" value="1"/>
</dbReference>
<dbReference type="GO" id="GO:0009523">
    <property type="term" value="C:photosystem II"/>
    <property type="evidence" value="ECO:0007669"/>
    <property type="project" value="UniProtKB-KW"/>
</dbReference>
<dbReference type="Gene3D" id="2.130.10.10">
    <property type="entry name" value="YVTN repeat-like/Quinoprotein amine dehydrogenase"/>
    <property type="match status" value="1"/>
</dbReference>
<dbReference type="Proteomes" id="UP000015462">
    <property type="component" value="Unassembled WGS sequence"/>
</dbReference>
<dbReference type="SUPFAM" id="SSF110296">
    <property type="entry name" value="Oligoxyloglucan reducing end-specific cellobiohydrolase"/>
    <property type="match status" value="1"/>
</dbReference>
<organism evidence="5 6">
    <name type="scientific">Cycloclasticus pugetii</name>
    <dbReference type="NCBI Taxonomy" id="34068"/>
    <lineage>
        <taxon>Bacteria</taxon>
        <taxon>Pseudomonadati</taxon>
        <taxon>Pseudomonadota</taxon>
        <taxon>Gammaproteobacteria</taxon>
        <taxon>Thiotrichales</taxon>
        <taxon>Piscirickettsiaceae</taxon>
        <taxon>Cycloclasticus</taxon>
    </lineage>
</organism>
<dbReference type="GO" id="GO:0015979">
    <property type="term" value="P:photosynthesis"/>
    <property type="evidence" value="ECO:0007669"/>
    <property type="project" value="UniProtKB-KW"/>
</dbReference>
<sequence>MMLRIILCLMLLMSGSALAETLARPALEMPLSTKAIFLDLDVNEDKVFAVGERGIILSSTDSGKSWKQIKSPVDVTLTGVSFSSKTTGWIVGHESTILQTTDGGETWVIKRYKPEEERFYMSVNFVSPQQGYVLGTDGELWVTEDAGETWKLTLLSVEEWYQNHLFAIEQIMDTSLVVSERGGIFYSKDKFSNWQVVPSPYEGSFFGVNKLAKDFVVFGMSGNLYLLDSETLEWKKINSKTDQFLLGSAITDDAKNLLVVGRGGIILVINGQGELVNTVESKSRADYTALTIHGENVYLSSMSGGIEKMSISELTKSDRGGK</sequence>
<keyword evidence="6" id="KW-1185">Reference proteome</keyword>
<evidence type="ECO:0000256" key="2">
    <source>
        <dbReference type="ARBA" id="ARBA00023276"/>
    </source>
</evidence>
<feature type="signal peptide" evidence="3">
    <location>
        <begin position="1"/>
        <end position="19"/>
    </location>
</feature>
<evidence type="ECO:0000256" key="3">
    <source>
        <dbReference type="SAM" id="SignalP"/>
    </source>
</evidence>
<evidence type="ECO:0000259" key="4">
    <source>
        <dbReference type="Pfam" id="PF14870"/>
    </source>
</evidence>
<dbReference type="PANTHER" id="PTHR47199">
    <property type="entry name" value="PHOTOSYSTEM II STABILITY/ASSEMBLY FACTOR HCF136, CHLOROPLASTIC"/>
    <property type="match status" value="1"/>
</dbReference>